<evidence type="ECO:0008006" key="4">
    <source>
        <dbReference type="Google" id="ProtNLM"/>
    </source>
</evidence>
<evidence type="ECO:0000256" key="1">
    <source>
        <dbReference type="SAM" id="SignalP"/>
    </source>
</evidence>
<name>A0A1T4R4Y8_9GAMM</name>
<dbReference type="Gene3D" id="2.60.40.10">
    <property type="entry name" value="Immunoglobulins"/>
    <property type="match status" value="1"/>
</dbReference>
<dbReference type="OrthoDB" id="5522233at2"/>
<accession>A0A1T4R4Y8</accession>
<feature type="chain" id="PRO_5012865940" description="Big-1 domain-containing protein" evidence="1">
    <location>
        <begin position="20"/>
        <end position="573"/>
    </location>
</feature>
<sequence length="573" mass="60629">MQKGMLALLLLLSSLVGCGEQKSLEAAQATSNEQNNTGSEKAILLALGRSVGSTFESGTLAIITPVLSATGETPITVNIVDKNNDNNLFTSSISNVSFTSPCAENNQASFSSATIASNTGTVTTTYQANGCVGEDKITASLEGQSVTATGTLTVSSPELGSISSIVPEHTTLAIKGFSTESLPATVQVSFSIKDTKGDPIANKEVRFSLSDTTGGLSLSKSIGYTDLSGTASTFVSSGLVNTTFRILAETDQLDSNGNTVGVMQTSSVALSVNSGLPTARAFGIGVETFNPLGWHYLNTAVDVTVSASDINNGPVANGNVISFISSAGQIQKELGQIASCTIEEGDCTVKWESGPPYPNKEEPTAFVMAYTTGEEDFIDNNSNGVFDIGETYTSLPEPYIDLNRDNTRNDGETFIDQNNNGVWDDVYNDQKYRGAHCSNDALMAGHCNSLAQLFTQTELVLSAEIIKITASTEVDLSSNAQIIIVEIQDENDVIPPVGTKIEFSCKGDVVKVDAPKPNTIPNKLSLKAYKLDMYLYKDATTGYDGAADSQTKCLIEVTTVLNGYYSHPIVVNY</sequence>
<comment type="caution">
    <text evidence="2">The sequence shown here is derived from an EMBL/GenBank/DDBJ whole genome shotgun (WGS) entry which is preliminary data.</text>
</comment>
<feature type="signal peptide" evidence="1">
    <location>
        <begin position="1"/>
        <end position="19"/>
    </location>
</feature>
<evidence type="ECO:0000313" key="2">
    <source>
        <dbReference type="EMBL" id="OPX55229.1"/>
    </source>
</evidence>
<reference evidence="2 3" key="1">
    <citation type="submission" date="2017-01" db="EMBL/GenBank/DDBJ databases">
        <title>Genome Sequencing of a Marine Spirillum, Oceanospirillum multiglobuliferum ATCC 33336, from Japan.</title>
        <authorList>
            <person name="Carney J.G."/>
            <person name="Trachtenberg A.M."/>
            <person name="Rheaume B.A."/>
            <person name="Linnane J.D."/>
            <person name="Pitts N.L."/>
            <person name="Mykles D.L."/>
            <person name="Maclea K.S."/>
        </authorList>
    </citation>
    <scope>NUCLEOTIDE SEQUENCE [LARGE SCALE GENOMIC DNA]</scope>
    <source>
        <strain evidence="2 3">ATCC 33336</strain>
    </source>
</reference>
<dbReference type="InterPro" id="IPR013783">
    <property type="entry name" value="Ig-like_fold"/>
</dbReference>
<proteinExistence type="predicted"/>
<gene>
    <name evidence="2" type="ORF">BTE48_09845</name>
</gene>
<dbReference type="STRING" id="64969.SAMN02745127_02178"/>
<dbReference type="AlphaFoldDB" id="A0A1T4R4Y8"/>
<dbReference type="Proteomes" id="UP000191418">
    <property type="component" value="Unassembled WGS sequence"/>
</dbReference>
<dbReference type="EMBL" id="MTSM01000011">
    <property type="protein sequence ID" value="OPX55229.1"/>
    <property type="molecule type" value="Genomic_DNA"/>
</dbReference>
<evidence type="ECO:0000313" key="3">
    <source>
        <dbReference type="Proteomes" id="UP000191418"/>
    </source>
</evidence>
<dbReference type="PROSITE" id="PS51257">
    <property type="entry name" value="PROKAR_LIPOPROTEIN"/>
    <property type="match status" value="1"/>
</dbReference>
<keyword evidence="1" id="KW-0732">Signal</keyword>
<keyword evidence="3" id="KW-1185">Reference proteome</keyword>
<dbReference type="InterPro" id="IPR008964">
    <property type="entry name" value="Invasin/intimin_cell_adhesion"/>
</dbReference>
<organism evidence="2 3">
    <name type="scientific">Oceanospirillum multiglobuliferum</name>
    <dbReference type="NCBI Taxonomy" id="64969"/>
    <lineage>
        <taxon>Bacteria</taxon>
        <taxon>Pseudomonadati</taxon>
        <taxon>Pseudomonadota</taxon>
        <taxon>Gammaproteobacteria</taxon>
        <taxon>Oceanospirillales</taxon>
        <taxon>Oceanospirillaceae</taxon>
        <taxon>Oceanospirillum</taxon>
    </lineage>
</organism>
<protein>
    <recommendedName>
        <fullName evidence="4">Big-1 domain-containing protein</fullName>
    </recommendedName>
</protein>
<dbReference type="RefSeq" id="WP_078745753.1">
    <property type="nucleotide sequence ID" value="NZ_FUXG01000014.1"/>
</dbReference>
<dbReference type="SUPFAM" id="SSF49373">
    <property type="entry name" value="Invasin/intimin cell-adhesion fragments"/>
    <property type="match status" value="1"/>
</dbReference>